<dbReference type="RefSeq" id="WP_040717889.1">
    <property type="nucleotide sequence ID" value="NZ_CAWPHS010000007.1"/>
</dbReference>
<comment type="caution">
    <text evidence="1">The sequence shown here is derived from an EMBL/GenBank/DDBJ whole genome shotgun (WGS) entry which is preliminary data.</text>
</comment>
<dbReference type="Proteomes" id="UP000523447">
    <property type="component" value="Unassembled WGS sequence"/>
</dbReference>
<name>A0A7X6LZN7_9NOCA</name>
<accession>A0A7X6LZN7</accession>
<gene>
    <name evidence="1" type="ORF">HGA07_16020</name>
</gene>
<evidence type="ECO:0000313" key="1">
    <source>
        <dbReference type="EMBL" id="NKY87136.1"/>
    </source>
</evidence>
<protein>
    <submittedName>
        <fullName evidence="1">Uncharacterized protein</fullName>
    </submittedName>
</protein>
<dbReference type="AlphaFoldDB" id="A0A7X6LZN7"/>
<evidence type="ECO:0000313" key="2">
    <source>
        <dbReference type="Proteomes" id="UP000523447"/>
    </source>
</evidence>
<reference evidence="1 2" key="1">
    <citation type="submission" date="2020-04" db="EMBL/GenBank/DDBJ databases">
        <title>MicrobeNet Type strains.</title>
        <authorList>
            <person name="Nicholson A.C."/>
        </authorList>
    </citation>
    <scope>NUCLEOTIDE SEQUENCE [LARGE SCALE GENOMIC DNA]</scope>
    <source>
        <strain evidence="1 2">DSM 44445</strain>
    </source>
</reference>
<proteinExistence type="predicted"/>
<keyword evidence="2" id="KW-1185">Reference proteome</keyword>
<organism evidence="1 2">
    <name type="scientific">Nocardia veterana</name>
    <dbReference type="NCBI Taxonomy" id="132249"/>
    <lineage>
        <taxon>Bacteria</taxon>
        <taxon>Bacillati</taxon>
        <taxon>Actinomycetota</taxon>
        <taxon>Actinomycetes</taxon>
        <taxon>Mycobacteriales</taxon>
        <taxon>Nocardiaceae</taxon>
        <taxon>Nocardia</taxon>
    </lineage>
</organism>
<sequence length="73" mass="7964">MQHLGIERPRQFAAEVSERFGDDAVEVLQHGVRGTDLVEEIFSDGRPCGVIVTDVKQPANAVVSDSQRQIAST</sequence>
<dbReference type="EMBL" id="JAAXPE010000015">
    <property type="protein sequence ID" value="NKY87136.1"/>
    <property type="molecule type" value="Genomic_DNA"/>
</dbReference>